<dbReference type="InterPro" id="IPR020843">
    <property type="entry name" value="ER"/>
</dbReference>
<gene>
    <name evidence="3" type="ORF">PSAKL28_25590</name>
</gene>
<keyword evidence="1" id="KW-0560">Oxidoreductase</keyword>
<evidence type="ECO:0000259" key="2">
    <source>
        <dbReference type="SMART" id="SM00829"/>
    </source>
</evidence>
<dbReference type="Pfam" id="PF00107">
    <property type="entry name" value="ADH_zinc_N"/>
    <property type="match status" value="1"/>
</dbReference>
<dbReference type="InterPro" id="IPR036291">
    <property type="entry name" value="NAD(P)-bd_dom_sf"/>
</dbReference>
<protein>
    <submittedName>
        <fullName evidence="3">NADP-dependent oxidoreductase</fullName>
    </submittedName>
</protein>
<dbReference type="SUPFAM" id="SSF51735">
    <property type="entry name" value="NAD(P)-binding Rossmann-fold domains"/>
    <property type="match status" value="1"/>
</dbReference>
<accession>A0A077F8G6</accession>
<evidence type="ECO:0000313" key="3">
    <source>
        <dbReference type="EMBL" id="AIL61757.1"/>
    </source>
</evidence>
<dbReference type="InterPro" id="IPR045010">
    <property type="entry name" value="MDR_fam"/>
</dbReference>
<evidence type="ECO:0000313" key="4">
    <source>
        <dbReference type="Proteomes" id="UP000028931"/>
    </source>
</evidence>
<evidence type="ECO:0000256" key="1">
    <source>
        <dbReference type="ARBA" id="ARBA00023002"/>
    </source>
</evidence>
<dbReference type="SUPFAM" id="SSF50129">
    <property type="entry name" value="GroES-like"/>
    <property type="match status" value="1"/>
</dbReference>
<dbReference type="PANTHER" id="PTHR43205:SF42">
    <property type="entry name" value="ALCOHOL DEHYDROGENASE, ZINC-CONTAINING (AFU_ORTHOLOGUE AFUA_7G04530)"/>
    <property type="match status" value="1"/>
</dbReference>
<feature type="domain" description="Enoyl reductase (ER)" evidence="2">
    <location>
        <begin position="21"/>
        <end position="329"/>
    </location>
</feature>
<dbReference type="Pfam" id="PF16884">
    <property type="entry name" value="ADH_N_2"/>
    <property type="match status" value="1"/>
</dbReference>
<dbReference type="InterPro" id="IPR011032">
    <property type="entry name" value="GroES-like_sf"/>
</dbReference>
<dbReference type="KEGG" id="palk:PSAKL28_25590"/>
<proteinExistence type="predicted"/>
<dbReference type="CDD" id="cd05288">
    <property type="entry name" value="PGDH"/>
    <property type="match status" value="1"/>
</dbReference>
<dbReference type="AlphaFoldDB" id="A0A077F8G6"/>
<dbReference type="EMBL" id="CP009048">
    <property type="protein sequence ID" value="AIL61757.1"/>
    <property type="molecule type" value="Genomic_DNA"/>
</dbReference>
<dbReference type="PANTHER" id="PTHR43205">
    <property type="entry name" value="PROSTAGLANDIN REDUCTASE"/>
    <property type="match status" value="1"/>
</dbReference>
<dbReference type="InterPro" id="IPR041694">
    <property type="entry name" value="ADH_N_2"/>
</dbReference>
<dbReference type="Proteomes" id="UP000028931">
    <property type="component" value="Chromosome"/>
</dbReference>
<dbReference type="eggNOG" id="COG2130">
    <property type="taxonomic scope" value="Bacteria"/>
</dbReference>
<dbReference type="SMART" id="SM00829">
    <property type="entry name" value="PKS_ER"/>
    <property type="match status" value="1"/>
</dbReference>
<dbReference type="FunFam" id="3.40.50.720:FF:000121">
    <property type="entry name" value="Prostaglandin reductase 2"/>
    <property type="match status" value="1"/>
</dbReference>
<dbReference type="GO" id="GO:0016628">
    <property type="term" value="F:oxidoreductase activity, acting on the CH-CH group of donors, NAD or NADP as acceptor"/>
    <property type="evidence" value="ECO:0007669"/>
    <property type="project" value="InterPro"/>
</dbReference>
<dbReference type="RefSeq" id="WP_257011891.1">
    <property type="nucleotide sequence ID" value="NZ_CP009048.1"/>
</dbReference>
<dbReference type="InterPro" id="IPR013149">
    <property type="entry name" value="ADH-like_C"/>
</dbReference>
<dbReference type="Gene3D" id="3.90.180.10">
    <property type="entry name" value="Medium-chain alcohol dehydrogenases, catalytic domain"/>
    <property type="match status" value="1"/>
</dbReference>
<dbReference type="Gene3D" id="3.40.50.720">
    <property type="entry name" value="NAD(P)-binding Rossmann-like Domain"/>
    <property type="match status" value="1"/>
</dbReference>
<sequence length="331" mass="35630">MLMHYKAITFVKRPTTDITPDTFETITLETPALKEGEFLVKQTHMSLDPAMRTWMQDNPSSYIPPVAIGEVMRAFGVGEVVESKNPAFTVGARVVGVTGWAEYVLGGPDMQVVPAELPVEALLCVLHVPGLTAYVGLMEIARPKAGETLVVSGAAGSVGSLVGQMAKAEGLRVVGIAGSEEKCRWLVEELGFDAALNYRSANLAAELAEATPNGVDVYFENTGGAAQHLVFDRLNRFGRVTVCGMIADYSREVPAPGPSWVDINIKALRVEGFVIVDHYDKIPQATQALSGYLQKGQLKYRAHVLKGLDSAIDGVNLLFSGENKGKLLVEL</sequence>
<reference evidence="3 4" key="1">
    <citation type="submission" date="2014-07" db="EMBL/GenBank/DDBJ databases">
        <authorList>
            <person name="Lee K."/>
            <person name="Lim J.Y."/>
            <person name="Hwang I."/>
        </authorList>
    </citation>
    <scope>NUCLEOTIDE SEQUENCE [LARGE SCALE GENOMIC DNA]</scope>
    <source>
        <strain evidence="3 4">KL28</strain>
    </source>
</reference>
<name>A0A077F8G6_9PSED</name>
<dbReference type="HOGENOM" id="CLU_026673_29_2_6"/>
<organism evidence="3 4">
    <name type="scientific">Pseudomonas alkylphenolica</name>
    <dbReference type="NCBI Taxonomy" id="237609"/>
    <lineage>
        <taxon>Bacteria</taxon>
        <taxon>Pseudomonadati</taxon>
        <taxon>Pseudomonadota</taxon>
        <taxon>Gammaproteobacteria</taxon>
        <taxon>Pseudomonadales</taxon>
        <taxon>Pseudomonadaceae</taxon>
        <taxon>Pseudomonas</taxon>
    </lineage>
</organism>